<protein>
    <recommendedName>
        <fullName evidence="6">Peptidase S8/S53 domain-containing protein</fullName>
    </recommendedName>
</protein>
<evidence type="ECO:0000313" key="5">
    <source>
        <dbReference type="Proteomes" id="UP000015105"/>
    </source>
</evidence>
<evidence type="ECO:0008006" key="6">
    <source>
        <dbReference type="Google" id="ProtNLM"/>
    </source>
</evidence>
<keyword evidence="5" id="KW-1185">Reference proteome</keyword>
<dbReference type="AlphaFoldDB" id="A0A453CK96"/>
<dbReference type="Gene3D" id="3.50.30.30">
    <property type="match status" value="1"/>
</dbReference>
<proteinExistence type="inferred from homology"/>
<organism evidence="4 5">
    <name type="scientific">Aegilops tauschii subsp. strangulata</name>
    <name type="common">Goatgrass</name>
    <dbReference type="NCBI Taxonomy" id="200361"/>
    <lineage>
        <taxon>Eukaryota</taxon>
        <taxon>Viridiplantae</taxon>
        <taxon>Streptophyta</taxon>
        <taxon>Embryophyta</taxon>
        <taxon>Tracheophyta</taxon>
        <taxon>Spermatophyta</taxon>
        <taxon>Magnoliopsida</taxon>
        <taxon>Liliopsida</taxon>
        <taxon>Poales</taxon>
        <taxon>Poaceae</taxon>
        <taxon>BOP clade</taxon>
        <taxon>Pooideae</taxon>
        <taxon>Triticodae</taxon>
        <taxon>Triticeae</taxon>
        <taxon>Triticinae</taxon>
        <taxon>Aegilops</taxon>
    </lineage>
</organism>
<dbReference type="Proteomes" id="UP000015105">
    <property type="component" value="Chromosome 2D"/>
</dbReference>
<evidence type="ECO:0000313" key="4">
    <source>
        <dbReference type="EnsemblPlants" id="AET2Gv20872800.9"/>
    </source>
</evidence>
<dbReference type="PROSITE" id="PS51892">
    <property type="entry name" value="SUBTILASE"/>
    <property type="match status" value="1"/>
</dbReference>
<evidence type="ECO:0000256" key="2">
    <source>
        <dbReference type="ARBA" id="ARBA00022729"/>
    </source>
</evidence>
<reference evidence="4" key="4">
    <citation type="submission" date="2019-03" db="UniProtKB">
        <authorList>
            <consortium name="EnsemblPlants"/>
        </authorList>
    </citation>
    <scope>IDENTIFICATION</scope>
</reference>
<dbReference type="Gramene" id="AET2Gv20872800.9">
    <property type="protein sequence ID" value="AET2Gv20872800.9"/>
    <property type="gene ID" value="AET2Gv20872800"/>
</dbReference>
<dbReference type="Gene3D" id="3.40.50.200">
    <property type="entry name" value="Peptidase S8/S53 domain"/>
    <property type="match status" value="1"/>
</dbReference>
<keyword evidence="2" id="KW-0732">Signal</keyword>
<dbReference type="GO" id="GO:0004252">
    <property type="term" value="F:serine-type endopeptidase activity"/>
    <property type="evidence" value="ECO:0007669"/>
    <property type="project" value="InterPro"/>
</dbReference>
<reference evidence="5" key="1">
    <citation type="journal article" date="2014" name="Science">
        <title>Ancient hybridizations among the ancestral genomes of bread wheat.</title>
        <authorList>
            <consortium name="International Wheat Genome Sequencing Consortium,"/>
            <person name="Marcussen T."/>
            <person name="Sandve S.R."/>
            <person name="Heier L."/>
            <person name="Spannagl M."/>
            <person name="Pfeifer M."/>
            <person name="Jakobsen K.S."/>
            <person name="Wulff B.B."/>
            <person name="Steuernagel B."/>
            <person name="Mayer K.F."/>
            <person name="Olsen O.A."/>
        </authorList>
    </citation>
    <scope>NUCLEOTIDE SEQUENCE [LARGE SCALE GENOMIC DNA]</scope>
    <source>
        <strain evidence="5">cv. AL8/78</strain>
    </source>
</reference>
<comment type="caution">
    <text evidence="3">Lacks conserved residue(s) required for the propagation of feature annotation.</text>
</comment>
<reference evidence="4" key="5">
    <citation type="journal article" date="2021" name="G3 (Bethesda)">
        <title>Aegilops tauschii genome assembly Aet v5.0 features greater sequence contiguity and improved annotation.</title>
        <authorList>
            <person name="Wang L."/>
            <person name="Zhu T."/>
            <person name="Rodriguez J.C."/>
            <person name="Deal K.R."/>
            <person name="Dubcovsky J."/>
            <person name="McGuire P.E."/>
            <person name="Lux T."/>
            <person name="Spannagl M."/>
            <person name="Mayer K.F.X."/>
            <person name="Baldrich P."/>
            <person name="Meyers B.C."/>
            <person name="Huo N."/>
            <person name="Gu Y.Q."/>
            <person name="Zhou H."/>
            <person name="Devos K.M."/>
            <person name="Bennetzen J.L."/>
            <person name="Unver T."/>
            <person name="Budak H."/>
            <person name="Gulick P.J."/>
            <person name="Galiba G."/>
            <person name="Kalapos B."/>
            <person name="Nelson D.R."/>
            <person name="Li P."/>
            <person name="You F.M."/>
            <person name="Luo M.C."/>
            <person name="Dvorak J."/>
        </authorList>
    </citation>
    <scope>NUCLEOTIDE SEQUENCE [LARGE SCALE GENOMIC DNA]</scope>
    <source>
        <strain evidence="4">cv. AL8/78</strain>
    </source>
</reference>
<reference evidence="5" key="2">
    <citation type="journal article" date="2017" name="Nat. Plants">
        <title>The Aegilops tauschii genome reveals multiple impacts of transposons.</title>
        <authorList>
            <person name="Zhao G."/>
            <person name="Zou C."/>
            <person name="Li K."/>
            <person name="Wang K."/>
            <person name="Li T."/>
            <person name="Gao L."/>
            <person name="Zhang X."/>
            <person name="Wang H."/>
            <person name="Yang Z."/>
            <person name="Liu X."/>
            <person name="Jiang W."/>
            <person name="Mao L."/>
            <person name="Kong X."/>
            <person name="Jiao Y."/>
            <person name="Jia J."/>
        </authorList>
    </citation>
    <scope>NUCLEOTIDE SEQUENCE [LARGE SCALE GENOMIC DNA]</scope>
    <source>
        <strain evidence="5">cv. AL8/78</strain>
    </source>
</reference>
<dbReference type="SUPFAM" id="SSF52743">
    <property type="entry name" value="Subtilisin-like"/>
    <property type="match status" value="1"/>
</dbReference>
<comment type="similarity">
    <text evidence="1 3">Belongs to the peptidase S8 family.</text>
</comment>
<dbReference type="InterPro" id="IPR036852">
    <property type="entry name" value="Peptidase_S8/S53_dom_sf"/>
</dbReference>
<evidence type="ECO:0000256" key="1">
    <source>
        <dbReference type="ARBA" id="ARBA00011073"/>
    </source>
</evidence>
<reference evidence="4" key="3">
    <citation type="journal article" date="2017" name="Nature">
        <title>Genome sequence of the progenitor of the wheat D genome Aegilops tauschii.</title>
        <authorList>
            <person name="Luo M.C."/>
            <person name="Gu Y.Q."/>
            <person name="Puiu D."/>
            <person name="Wang H."/>
            <person name="Twardziok S.O."/>
            <person name="Deal K.R."/>
            <person name="Huo N."/>
            <person name="Zhu T."/>
            <person name="Wang L."/>
            <person name="Wang Y."/>
            <person name="McGuire P.E."/>
            <person name="Liu S."/>
            <person name="Long H."/>
            <person name="Ramasamy R.K."/>
            <person name="Rodriguez J.C."/>
            <person name="Van S.L."/>
            <person name="Yuan L."/>
            <person name="Wang Z."/>
            <person name="Xia Z."/>
            <person name="Xiao L."/>
            <person name="Anderson O.D."/>
            <person name="Ouyang S."/>
            <person name="Liang Y."/>
            <person name="Zimin A.V."/>
            <person name="Pertea G."/>
            <person name="Qi P."/>
            <person name="Bennetzen J.L."/>
            <person name="Dai X."/>
            <person name="Dawson M.W."/>
            <person name="Muller H.G."/>
            <person name="Kugler K."/>
            <person name="Rivarola-Duarte L."/>
            <person name="Spannagl M."/>
            <person name="Mayer K.F.X."/>
            <person name="Lu F.H."/>
            <person name="Bevan M.W."/>
            <person name="Leroy P."/>
            <person name="Li P."/>
            <person name="You F.M."/>
            <person name="Sun Q."/>
            <person name="Liu Z."/>
            <person name="Lyons E."/>
            <person name="Wicker T."/>
            <person name="Salzberg S.L."/>
            <person name="Devos K.M."/>
            <person name="Dvorak J."/>
        </authorList>
    </citation>
    <scope>NUCLEOTIDE SEQUENCE [LARGE SCALE GENOMIC DNA]</scope>
    <source>
        <strain evidence="4">cv. AL8/78</strain>
    </source>
</reference>
<name>A0A453CK96_AEGTS</name>
<dbReference type="InterPro" id="IPR045051">
    <property type="entry name" value="SBT"/>
</dbReference>
<sequence>DVISLSMAPSSVSPGPAAFLNLLETQLLLATKAGVSVVQAVGNGGPDASSVVSFSPWITSVAASTTDRKYNKTIVAGNGQIFSCGGLSRNSFQPNLLVKF</sequence>
<dbReference type="EnsemblPlants" id="AET2Gv20872800.9">
    <property type="protein sequence ID" value="AET2Gv20872800.9"/>
    <property type="gene ID" value="AET2Gv20872800"/>
</dbReference>
<accession>A0A453CK96</accession>
<dbReference type="GO" id="GO:0006508">
    <property type="term" value="P:proteolysis"/>
    <property type="evidence" value="ECO:0007669"/>
    <property type="project" value="InterPro"/>
</dbReference>
<dbReference type="PANTHER" id="PTHR10795">
    <property type="entry name" value="PROPROTEIN CONVERTASE SUBTILISIN/KEXIN"/>
    <property type="match status" value="1"/>
</dbReference>
<evidence type="ECO:0000256" key="3">
    <source>
        <dbReference type="PROSITE-ProRule" id="PRU01240"/>
    </source>
</evidence>